<keyword evidence="7" id="KW-0067">ATP-binding</keyword>
<evidence type="ECO:0000256" key="5">
    <source>
        <dbReference type="ARBA" id="ARBA00022741"/>
    </source>
</evidence>
<evidence type="ECO:0000313" key="13">
    <source>
        <dbReference type="Proteomes" id="UP000280726"/>
    </source>
</evidence>
<keyword evidence="10" id="KW-0472">Membrane</keyword>
<dbReference type="InterPro" id="IPR036890">
    <property type="entry name" value="HATPase_C_sf"/>
</dbReference>
<sequence>MTVHPGRAPSAHRPGAPAGTDAPATTSDGTAEAWLRPGPVSRLMRAHPWWVDGLLAAAYLALGVGDWLVQAEILDAPRPRGELVLTAVFTVLVLLRRYAAVLGVAVVAVAVPLHRYLVAGLERNGLEPGFGDGTLRLGLNVTAYDAGTMALLLYAVAVYRTARTAWVSMSGAIVAVTASVLTFADSWAWVTEIVASSALLVVATVVGLQVRARRRRMLEMTDRARQLALERDQREQLAVSAERTRIAREMHDVVAHSLTVMVTLAEGAAASLDRSPDQARRALAELAETGRTALTDTRRIVGVLRADLPASSDGAGITGPAGTAVGEPPLAPQPGQHDVAGLVDRFRSAGLPVRLVEQGPALPDEPGLQLAVYRIVQEALTNVLRYARLSPRIDVSLVRSAGAVVVEVDNDAGGAGTPAAGSGHGLIGIRERAAVYGGTVDAGPTPHGWRVRATLRWDEEDG</sequence>
<keyword evidence="4" id="KW-0808">Transferase</keyword>
<dbReference type="SUPFAM" id="SSF55874">
    <property type="entry name" value="ATPase domain of HSP90 chaperone/DNA topoisomerase II/histidine kinase"/>
    <property type="match status" value="1"/>
</dbReference>
<dbReference type="OrthoDB" id="227596at2"/>
<evidence type="ECO:0000256" key="8">
    <source>
        <dbReference type="ARBA" id="ARBA00023012"/>
    </source>
</evidence>
<accession>A0A3N4Z328</accession>
<dbReference type="EC" id="2.7.13.3" evidence="2"/>
<gene>
    <name evidence="12" type="ORF">EDD32_0479</name>
</gene>
<dbReference type="Gene3D" id="1.20.5.1930">
    <property type="match status" value="1"/>
</dbReference>
<feature type="domain" description="Signal transduction histidine kinase subgroup 3 dimerisation and phosphoacceptor" evidence="11">
    <location>
        <begin position="242"/>
        <end position="306"/>
    </location>
</feature>
<keyword evidence="8" id="KW-0902">Two-component regulatory system</keyword>
<feature type="transmembrane region" description="Helical" evidence="10">
    <location>
        <begin position="164"/>
        <end position="183"/>
    </location>
</feature>
<dbReference type="EMBL" id="RKRA01000001">
    <property type="protein sequence ID" value="RPF26056.1"/>
    <property type="molecule type" value="Genomic_DNA"/>
</dbReference>
<dbReference type="GO" id="GO:0000155">
    <property type="term" value="F:phosphorelay sensor kinase activity"/>
    <property type="evidence" value="ECO:0007669"/>
    <property type="project" value="InterPro"/>
</dbReference>
<keyword evidence="13" id="KW-1185">Reference proteome</keyword>
<comment type="caution">
    <text evidence="12">The sequence shown here is derived from an EMBL/GenBank/DDBJ whole genome shotgun (WGS) entry which is preliminary data.</text>
</comment>
<dbReference type="CDD" id="cd16917">
    <property type="entry name" value="HATPase_UhpB-NarQ-NarX-like"/>
    <property type="match status" value="1"/>
</dbReference>
<feature type="region of interest" description="Disordered" evidence="9">
    <location>
        <begin position="1"/>
        <end position="32"/>
    </location>
</feature>
<evidence type="ECO:0000256" key="1">
    <source>
        <dbReference type="ARBA" id="ARBA00000085"/>
    </source>
</evidence>
<reference evidence="12 13" key="1">
    <citation type="submission" date="2018-11" db="EMBL/GenBank/DDBJ databases">
        <title>Sequencing the genomes of 1000 actinobacteria strains.</title>
        <authorList>
            <person name="Klenk H.-P."/>
        </authorList>
    </citation>
    <scope>NUCLEOTIDE SEQUENCE [LARGE SCALE GENOMIC DNA]</scope>
    <source>
        <strain evidence="12 13">DSM 14418</strain>
    </source>
</reference>
<name>A0A3N4Z328_9MICO</name>
<evidence type="ECO:0000256" key="9">
    <source>
        <dbReference type="SAM" id="MobiDB-lite"/>
    </source>
</evidence>
<feature type="compositionally biased region" description="Low complexity" evidence="9">
    <location>
        <begin position="14"/>
        <end position="31"/>
    </location>
</feature>
<keyword evidence="5" id="KW-0547">Nucleotide-binding</keyword>
<feature type="transmembrane region" description="Helical" evidence="10">
    <location>
        <begin position="189"/>
        <end position="210"/>
    </location>
</feature>
<evidence type="ECO:0000259" key="11">
    <source>
        <dbReference type="Pfam" id="PF07730"/>
    </source>
</evidence>
<evidence type="ECO:0000256" key="6">
    <source>
        <dbReference type="ARBA" id="ARBA00022777"/>
    </source>
</evidence>
<dbReference type="Gene3D" id="3.30.565.10">
    <property type="entry name" value="Histidine kinase-like ATPase, C-terminal domain"/>
    <property type="match status" value="1"/>
</dbReference>
<evidence type="ECO:0000256" key="4">
    <source>
        <dbReference type="ARBA" id="ARBA00022679"/>
    </source>
</evidence>
<evidence type="ECO:0000256" key="7">
    <source>
        <dbReference type="ARBA" id="ARBA00022840"/>
    </source>
</evidence>
<dbReference type="Proteomes" id="UP000280726">
    <property type="component" value="Unassembled WGS sequence"/>
</dbReference>
<evidence type="ECO:0000256" key="2">
    <source>
        <dbReference type="ARBA" id="ARBA00012438"/>
    </source>
</evidence>
<dbReference type="PANTHER" id="PTHR24421:SF10">
    <property type="entry name" value="NITRATE_NITRITE SENSOR PROTEIN NARQ"/>
    <property type="match status" value="1"/>
</dbReference>
<dbReference type="GO" id="GO:0005524">
    <property type="term" value="F:ATP binding"/>
    <property type="evidence" value="ECO:0007669"/>
    <property type="project" value="UniProtKB-KW"/>
</dbReference>
<keyword evidence="6 12" id="KW-0418">Kinase</keyword>
<comment type="catalytic activity">
    <reaction evidence="1">
        <text>ATP + protein L-histidine = ADP + protein N-phospho-L-histidine.</text>
        <dbReference type="EC" id="2.7.13.3"/>
    </reaction>
</comment>
<dbReference type="InterPro" id="IPR050482">
    <property type="entry name" value="Sensor_HK_TwoCompSys"/>
</dbReference>
<dbReference type="GO" id="GO:0016020">
    <property type="term" value="C:membrane"/>
    <property type="evidence" value="ECO:0007669"/>
    <property type="project" value="InterPro"/>
</dbReference>
<keyword evidence="10" id="KW-0812">Transmembrane</keyword>
<protein>
    <recommendedName>
        <fullName evidence="2">histidine kinase</fullName>
        <ecNumber evidence="2">2.7.13.3</ecNumber>
    </recommendedName>
</protein>
<dbReference type="AlphaFoldDB" id="A0A3N4Z328"/>
<evidence type="ECO:0000256" key="3">
    <source>
        <dbReference type="ARBA" id="ARBA00022553"/>
    </source>
</evidence>
<feature type="transmembrane region" description="Helical" evidence="10">
    <location>
        <begin position="98"/>
        <end position="117"/>
    </location>
</feature>
<dbReference type="PANTHER" id="PTHR24421">
    <property type="entry name" value="NITRATE/NITRITE SENSOR PROTEIN NARX-RELATED"/>
    <property type="match status" value="1"/>
</dbReference>
<dbReference type="RefSeq" id="WP_123914279.1">
    <property type="nucleotide sequence ID" value="NZ_RKRA01000001.1"/>
</dbReference>
<proteinExistence type="predicted"/>
<dbReference type="InterPro" id="IPR011712">
    <property type="entry name" value="Sig_transdc_His_kin_sub3_dim/P"/>
</dbReference>
<keyword evidence="10" id="KW-1133">Transmembrane helix</keyword>
<organism evidence="12 13">
    <name type="scientific">Georgenia muralis</name>
    <dbReference type="NCBI Taxonomy" id="154117"/>
    <lineage>
        <taxon>Bacteria</taxon>
        <taxon>Bacillati</taxon>
        <taxon>Actinomycetota</taxon>
        <taxon>Actinomycetes</taxon>
        <taxon>Micrococcales</taxon>
        <taxon>Bogoriellaceae</taxon>
        <taxon>Georgenia</taxon>
    </lineage>
</organism>
<dbReference type="Pfam" id="PF07730">
    <property type="entry name" value="HisKA_3"/>
    <property type="match status" value="1"/>
</dbReference>
<keyword evidence="3" id="KW-0597">Phosphoprotein</keyword>
<feature type="transmembrane region" description="Helical" evidence="10">
    <location>
        <begin position="137"/>
        <end position="157"/>
    </location>
</feature>
<evidence type="ECO:0000256" key="10">
    <source>
        <dbReference type="SAM" id="Phobius"/>
    </source>
</evidence>
<dbReference type="GO" id="GO:0046983">
    <property type="term" value="F:protein dimerization activity"/>
    <property type="evidence" value="ECO:0007669"/>
    <property type="project" value="InterPro"/>
</dbReference>
<evidence type="ECO:0000313" key="12">
    <source>
        <dbReference type="EMBL" id="RPF26056.1"/>
    </source>
</evidence>